<dbReference type="EMBL" id="KV454012">
    <property type="protein sequence ID" value="ODV96651.1"/>
    <property type="molecule type" value="Genomic_DNA"/>
</dbReference>
<dbReference type="Pfam" id="PF03095">
    <property type="entry name" value="PTPA"/>
    <property type="match status" value="1"/>
</dbReference>
<dbReference type="InterPro" id="IPR043170">
    <property type="entry name" value="PTPA_C_lid"/>
</dbReference>
<dbReference type="EC" id="5.2.1.8" evidence="6"/>
<dbReference type="FunFam" id="1.20.120.1150:FF:000002">
    <property type="entry name" value="Serine/threonine-protein phosphatase 2A activator"/>
    <property type="match status" value="1"/>
</dbReference>
<dbReference type="GO" id="GO:0005737">
    <property type="term" value="C:cytoplasm"/>
    <property type="evidence" value="ECO:0007669"/>
    <property type="project" value="UniProtKB-SubCell"/>
</dbReference>
<dbReference type="CDD" id="cd04087">
    <property type="entry name" value="PTPA"/>
    <property type="match status" value="1"/>
</dbReference>
<dbReference type="InterPro" id="IPR004327">
    <property type="entry name" value="Phstyr_phstse_ac"/>
</dbReference>
<proteinExistence type="inferred from homology"/>
<dbReference type="InterPro" id="IPR037218">
    <property type="entry name" value="PTPA_sf"/>
</dbReference>
<reference evidence="8" key="1">
    <citation type="submission" date="2016-05" db="EMBL/GenBank/DDBJ databases">
        <title>Comparative genomics of biotechnologically important yeasts.</title>
        <authorList>
            <consortium name="DOE Joint Genome Institute"/>
            <person name="Riley R."/>
            <person name="Haridas S."/>
            <person name="Wolfe K.H."/>
            <person name="Lopes M.R."/>
            <person name="Hittinger C.T."/>
            <person name="Goker M."/>
            <person name="Salamov A."/>
            <person name="Wisecaver J."/>
            <person name="Long T.M."/>
            <person name="Aerts A.L."/>
            <person name="Barry K."/>
            <person name="Choi C."/>
            <person name="Clum A."/>
            <person name="Coughlan A.Y."/>
            <person name="Deshpande S."/>
            <person name="Douglass A.P."/>
            <person name="Hanson S.J."/>
            <person name="Klenk H.-P."/>
            <person name="Labutti K."/>
            <person name="Lapidus A."/>
            <person name="Lindquist E."/>
            <person name="Lipzen A."/>
            <person name="Meier-Kolthoff J.P."/>
            <person name="Ohm R.A."/>
            <person name="Otillar R.P."/>
            <person name="Pangilinan J."/>
            <person name="Peng Y."/>
            <person name="Rokas A."/>
            <person name="Rosa C.A."/>
            <person name="Scheuner C."/>
            <person name="Sibirny A.A."/>
            <person name="Slot J.C."/>
            <person name="Stielow J.B."/>
            <person name="Sun H."/>
            <person name="Kurtzman C.P."/>
            <person name="Blackwell M."/>
            <person name="Grigoriev I.V."/>
            <person name="Jeffries T.W."/>
        </authorList>
    </citation>
    <scope>NUCLEOTIDE SEQUENCE [LARGE SCALE GENOMIC DNA]</scope>
    <source>
        <strain evidence="8">NRRL Y-2460</strain>
    </source>
</reference>
<keyword evidence="8" id="KW-1185">Reference proteome</keyword>
<dbReference type="PANTHER" id="PTHR10012:SF5">
    <property type="entry name" value="SERINE_THREONINE-PROTEIN PHOSPHATASE 2A ACTIVATOR 2"/>
    <property type="match status" value="1"/>
</dbReference>
<comment type="similarity">
    <text evidence="6">Belongs to the PTPA-type PPIase family.</text>
</comment>
<evidence type="ECO:0000256" key="1">
    <source>
        <dbReference type="ARBA" id="ARBA00000971"/>
    </source>
</evidence>
<evidence type="ECO:0000313" key="7">
    <source>
        <dbReference type="EMBL" id="ODV96651.1"/>
    </source>
</evidence>
<name>A0A1E4TY53_PACTA</name>
<dbReference type="GO" id="GO:0003755">
    <property type="term" value="F:peptidyl-prolyl cis-trans isomerase activity"/>
    <property type="evidence" value="ECO:0007669"/>
    <property type="project" value="UniProtKB-KW"/>
</dbReference>
<organism evidence="7 8">
    <name type="scientific">Pachysolen tannophilus NRRL Y-2460</name>
    <dbReference type="NCBI Taxonomy" id="669874"/>
    <lineage>
        <taxon>Eukaryota</taxon>
        <taxon>Fungi</taxon>
        <taxon>Dikarya</taxon>
        <taxon>Ascomycota</taxon>
        <taxon>Saccharomycotina</taxon>
        <taxon>Pichiomycetes</taxon>
        <taxon>Pachysolenaceae</taxon>
        <taxon>Pachysolen</taxon>
    </lineage>
</organism>
<keyword evidence="5 6" id="KW-0413">Isomerase</keyword>
<dbReference type="STRING" id="669874.A0A1E4TY53"/>
<dbReference type="Gene3D" id="1.20.120.1150">
    <property type="match status" value="1"/>
</dbReference>
<evidence type="ECO:0000256" key="2">
    <source>
        <dbReference type="ARBA" id="ARBA00004496"/>
    </source>
</evidence>
<protein>
    <recommendedName>
        <fullName evidence="6">Serine/threonine-protein phosphatase 2A activator</fullName>
        <ecNumber evidence="6">5.2.1.8</ecNumber>
    </recommendedName>
    <alternativeName>
        <fullName evidence="6">Phosphotyrosyl phosphatase activator</fullName>
    </alternativeName>
</protein>
<comment type="function">
    <text evidence="6">PPIases accelerate the folding of proteins. It catalyzes the cis-trans isomerization of proline imidic peptide bonds in oligopeptides.</text>
</comment>
<dbReference type="AlphaFoldDB" id="A0A1E4TY53"/>
<dbReference type="Proteomes" id="UP000094236">
    <property type="component" value="Unassembled WGS sequence"/>
</dbReference>
<dbReference type="GO" id="GO:0008160">
    <property type="term" value="F:protein tyrosine phosphatase activator activity"/>
    <property type="evidence" value="ECO:0007669"/>
    <property type="project" value="TreeGrafter"/>
</dbReference>
<dbReference type="GO" id="GO:0007052">
    <property type="term" value="P:mitotic spindle organization"/>
    <property type="evidence" value="ECO:0007669"/>
    <property type="project" value="EnsemblFungi"/>
</dbReference>
<sequence length="358" mass="41328">MLADTVFIEPVRRIVTDEDLKIWKDSDTHKEVVCFVETLSKSVRGKKISDIDIIVSENCNCILNILQDIEIIFKKHPVVSDREASRFGKPEFRDFYDDLHENISHILGQRILALSQYSNENDPRIELAVYLNESFGNRTRIDYGSGHELNFICFLLCLRNLGILNLEKDSQALVLKIFYNYIKLMRSLQKEYWLEPAGSHGVWGLDDYHFLPFLFGASQLSTHEFLKPKSIHNKEVVEMFAPDYFYFECINFINEVKTESLRWHSPMLDDISGVKTWSKVEEGMFKMFQGEVLNKLPIVQHFFFGNIIKCPQGISEARTNDDESLPVHSHFGDSCGIKVPAAFGAAEFNKRAKPLPFD</sequence>
<evidence type="ECO:0000256" key="5">
    <source>
        <dbReference type="ARBA" id="ARBA00023235"/>
    </source>
</evidence>
<evidence type="ECO:0000256" key="4">
    <source>
        <dbReference type="ARBA" id="ARBA00023110"/>
    </source>
</evidence>
<dbReference type="OrthoDB" id="16120at2759"/>
<gene>
    <name evidence="7" type="ORF">PACTADRAFT_39631</name>
</gene>
<evidence type="ECO:0000256" key="6">
    <source>
        <dbReference type="RuleBase" id="RU361210"/>
    </source>
</evidence>
<comment type="subcellular location">
    <subcellularLocation>
        <location evidence="2 6">Cytoplasm</location>
    </subcellularLocation>
</comment>
<accession>A0A1E4TY53</accession>
<keyword evidence="3 6" id="KW-0963">Cytoplasm</keyword>
<dbReference type="PIRSF" id="PIRSF016325">
    <property type="entry name" value="Phstyr_phstse_ac"/>
    <property type="match status" value="1"/>
</dbReference>
<comment type="catalytic activity">
    <reaction evidence="1 6">
        <text>[protein]-peptidylproline (omega=180) = [protein]-peptidylproline (omega=0)</text>
        <dbReference type="Rhea" id="RHEA:16237"/>
        <dbReference type="Rhea" id="RHEA-COMP:10747"/>
        <dbReference type="Rhea" id="RHEA-COMP:10748"/>
        <dbReference type="ChEBI" id="CHEBI:83833"/>
        <dbReference type="ChEBI" id="CHEBI:83834"/>
        <dbReference type="EC" id="5.2.1.8"/>
    </reaction>
</comment>
<dbReference type="GO" id="GO:0006970">
    <property type="term" value="P:response to osmotic stress"/>
    <property type="evidence" value="ECO:0007669"/>
    <property type="project" value="EnsemblFungi"/>
</dbReference>
<dbReference type="PANTHER" id="PTHR10012">
    <property type="entry name" value="SERINE/THREONINE-PROTEIN PHOSPHATASE 2A REGULATORY SUBUNIT B"/>
    <property type="match status" value="1"/>
</dbReference>
<dbReference type="GO" id="GO:0005634">
    <property type="term" value="C:nucleus"/>
    <property type="evidence" value="ECO:0007669"/>
    <property type="project" value="TreeGrafter"/>
</dbReference>
<keyword evidence="4 6" id="KW-0697">Rotamase</keyword>
<dbReference type="SUPFAM" id="SSF140984">
    <property type="entry name" value="PTPA-like"/>
    <property type="match status" value="1"/>
</dbReference>
<dbReference type="GO" id="GO:0000159">
    <property type="term" value="C:protein phosphatase type 2A complex"/>
    <property type="evidence" value="ECO:0007669"/>
    <property type="project" value="EnsemblFungi"/>
</dbReference>
<evidence type="ECO:0000256" key="3">
    <source>
        <dbReference type="ARBA" id="ARBA00022490"/>
    </source>
</evidence>
<evidence type="ECO:0000313" key="8">
    <source>
        <dbReference type="Proteomes" id="UP000094236"/>
    </source>
</evidence>